<evidence type="ECO:0000313" key="1">
    <source>
        <dbReference type="EMBL" id="KAI9921563.1"/>
    </source>
</evidence>
<sequence length="145" mass="16834">MCNRLLANHYTVEHEYVDKPTLDMYYTETRKPGIRDIDLTKHIAEYQRNFKASCSAMGIACVAQVLSRLLRVLREHNAGIKSITELEYMAVILDKHRLLRVLREQNARIELITEFEDAAVILDKHLLLRVLREKNAGIKSITELD</sequence>
<accession>A0ACC0WRN9</accession>
<keyword evidence="2" id="KW-1185">Reference proteome</keyword>
<organism evidence="1 2">
    <name type="scientific">Peronosclerospora sorghi</name>
    <dbReference type="NCBI Taxonomy" id="230839"/>
    <lineage>
        <taxon>Eukaryota</taxon>
        <taxon>Sar</taxon>
        <taxon>Stramenopiles</taxon>
        <taxon>Oomycota</taxon>
        <taxon>Peronosporomycetes</taxon>
        <taxon>Peronosporales</taxon>
        <taxon>Peronosporaceae</taxon>
        <taxon>Peronosclerospora</taxon>
    </lineage>
</organism>
<name>A0ACC0WRN9_9STRA</name>
<comment type="caution">
    <text evidence="1">The sequence shown here is derived from an EMBL/GenBank/DDBJ whole genome shotgun (WGS) entry which is preliminary data.</text>
</comment>
<protein>
    <submittedName>
        <fullName evidence="1">Uncharacterized protein</fullName>
    </submittedName>
</protein>
<dbReference type="EMBL" id="CM047580">
    <property type="protein sequence ID" value="KAI9921563.1"/>
    <property type="molecule type" value="Genomic_DNA"/>
</dbReference>
<evidence type="ECO:0000313" key="2">
    <source>
        <dbReference type="Proteomes" id="UP001163321"/>
    </source>
</evidence>
<proteinExistence type="predicted"/>
<gene>
    <name evidence="1" type="ORF">PsorP6_000587</name>
</gene>
<dbReference type="Proteomes" id="UP001163321">
    <property type="component" value="Chromosome 1"/>
</dbReference>
<reference evidence="1 2" key="1">
    <citation type="journal article" date="2022" name="bioRxiv">
        <title>The genome of the oomycete Peronosclerospora sorghi, a cosmopolitan pathogen of maize and sorghum, is inflated with dispersed pseudogenes.</title>
        <authorList>
            <person name="Fletcher K."/>
            <person name="Martin F."/>
            <person name="Isakeit T."/>
            <person name="Cavanaugh K."/>
            <person name="Magill C."/>
            <person name="Michelmore R."/>
        </authorList>
    </citation>
    <scope>NUCLEOTIDE SEQUENCE [LARGE SCALE GENOMIC DNA]</scope>
    <source>
        <strain evidence="1">P6</strain>
    </source>
</reference>